<keyword evidence="4" id="KW-1185">Reference proteome</keyword>
<dbReference type="Proteomes" id="UP000198656">
    <property type="component" value="Unassembled WGS sequence"/>
</dbReference>
<dbReference type="PANTHER" id="PTHR30404">
    <property type="entry name" value="N-ACETYLMURAMOYL-L-ALANINE AMIDASE"/>
    <property type="match status" value="1"/>
</dbReference>
<evidence type="ECO:0000259" key="2">
    <source>
        <dbReference type="SMART" id="SM00646"/>
    </source>
</evidence>
<dbReference type="PANTHER" id="PTHR30404:SF0">
    <property type="entry name" value="N-ACETYLMURAMOYL-L-ALANINE AMIDASE AMIC"/>
    <property type="match status" value="1"/>
</dbReference>
<dbReference type="AlphaFoldDB" id="A0A1G7UJ56"/>
<dbReference type="Gene3D" id="3.40.630.40">
    <property type="entry name" value="Zn-dependent exopeptidases"/>
    <property type="match status" value="1"/>
</dbReference>
<keyword evidence="1" id="KW-0378">Hydrolase</keyword>
<reference evidence="4" key="1">
    <citation type="submission" date="2016-10" db="EMBL/GenBank/DDBJ databases">
        <authorList>
            <person name="Varghese N."/>
            <person name="Submissions S."/>
        </authorList>
    </citation>
    <scope>NUCLEOTIDE SEQUENCE [LARGE SCALE GENOMIC DNA]</scope>
    <source>
        <strain evidence="4">DSM 8344</strain>
    </source>
</reference>
<evidence type="ECO:0000313" key="4">
    <source>
        <dbReference type="Proteomes" id="UP000198656"/>
    </source>
</evidence>
<dbReference type="OrthoDB" id="9772024at2"/>
<evidence type="ECO:0000313" key="3">
    <source>
        <dbReference type="EMBL" id="SDG47109.1"/>
    </source>
</evidence>
<dbReference type="GO" id="GO:0008745">
    <property type="term" value="F:N-acetylmuramoyl-L-alanine amidase activity"/>
    <property type="evidence" value="ECO:0007669"/>
    <property type="project" value="InterPro"/>
</dbReference>
<dbReference type="Pfam" id="PF01520">
    <property type="entry name" value="Amidase_3"/>
    <property type="match status" value="1"/>
</dbReference>
<accession>A0A1G7UJ56</accession>
<feature type="domain" description="MurNAc-LAA" evidence="2">
    <location>
        <begin position="60"/>
        <end position="167"/>
    </location>
</feature>
<evidence type="ECO:0000256" key="1">
    <source>
        <dbReference type="ARBA" id="ARBA00022801"/>
    </source>
</evidence>
<dbReference type="SUPFAM" id="SSF53187">
    <property type="entry name" value="Zn-dependent exopeptidases"/>
    <property type="match status" value="1"/>
</dbReference>
<gene>
    <name evidence="3" type="ORF">SAMN05443529_103149</name>
</gene>
<sequence>MKIFIDQGHGGSDPGAVSKIKESEFTLSYGYELGRVLMVLGFEVMYSRTSDYAVSLAERCRMANTWGADYFISIHFNSGGGIGIETFALSAGGQGEKLAKAVQGPIIDATGAVNRGVKFANFQVLRDTSMPAILIEGGFVDSDIDAQKIKTEDYKRKFIQGATKGICAFTGVNWNDPYAVIVQPPSIVEDKDIYLSVRVLQSKADQAIKDINKLGFAAKKLDLA</sequence>
<dbReference type="GO" id="GO:0030288">
    <property type="term" value="C:outer membrane-bounded periplasmic space"/>
    <property type="evidence" value="ECO:0007669"/>
    <property type="project" value="TreeGrafter"/>
</dbReference>
<dbReference type="EMBL" id="FNCP01000003">
    <property type="protein sequence ID" value="SDG47109.1"/>
    <property type="molecule type" value="Genomic_DNA"/>
</dbReference>
<name>A0A1G7UJ56_9FIRM</name>
<dbReference type="STRING" id="1121419.SAMN05443529_103149"/>
<dbReference type="SMART" id="SM00646">
    <property type="entry name" value="Ami_3"/>
    <property type="match status" value="1"/>
</dbReference>
<organism evidence="3 4">
    <name type="scientific">Desulfosporosinus hippei DSM 8344</name>
    <dbReference type="NCBI Taxonomy" id="1121419"/>
    <lineage>
        <taxon>Bacteria</taxon>
        <taxon>Bacillati</taxon>
        <taxon>Bacillota</taxon>
        <taxon>Clostridia</taxon>
        <taxon>Eubacteriales</taxon>
        <taxon>Desulfitobacteriaceae</taxon>
        <taxon>Desulfosporosinus</taxon>
    </lineage>
</organism>
<protein>
    <submittedName>
        <fullName evidence="3">N-acetylmuramoyl-L-alanine amidase</fullName>
    </submittedName>
</protein>
<proteinExistence type="predicted"/>
<dbReference type="InterPro" id="IPR002508">
    <property type="entry name" value="MurNAc-LAA_cat"/>
</dbReference>
<dbReference type="InterPro" id="IPR050695">
    <property type="entry name" value="N-acetylmuramoyl_amidase_3"/>
</dbReference>
<dbReference type="RefSeq" id="WP_092330283.1">
    <property type="nucleotide sequence ID" value="NZ_FNCP01000003.1"/>
</dbReference>
<dbReference type="CDD" id="cd02696">
    <property type="entry name" value="MurNAc-LAA"/>
    <property type="match status" value="1"/>
</dbReference>
<dbReference type="GO" id="GO:0009253">
    <property type="term" value="P:peptidoglycan catabolic process"/>
    <property type="evidence" value="ECO:0007669"/>
    <property type="project" value="InterPro"/>
</dbReference>